<dbReference type="Pfam" id="PF05573">
    <property type="entry name" value="NosL"/>
    <property type="match status" value="1"/>
</dbReference>
<evidence type="ECO:0000313" key="1">
    <source>
        <dbReference type="EMBL" id="VAW05424.1"/>
    </source>
</evidence>
<name>A0A3B0T9D7_9ZZZZ</name>
<organism evidence="1">
    <name type="scientific">hydrothermal vent metagenome</name>
    <dbReference type="NCBI Taxonomy" id="652676"/>
    <lineage>
        <taxon>unclassified sequences</taxon>
        <taxon>metagenomes</taxon>
        <taxon>ecological metagenomes</taxon>
    </lineage>
</organism>
<feature type="non-terminal residue" evidence="1">
    <location>
        <position position="1"/>
    </location>
</feature>
<reference evidence="1" key="1">
    <citation type="submission" date="2018-06" db="EMBL/GenBank/DDBJ databases">
        <authorList>
            <person name="Zhirakovskaya E."/>
        </authorList>
    </citation>
    <scope>NUCLEOTIDE SEQUENCE</scope>
</reference>
<sequence>KRWGGMGASEAVPFGDKAKALKYIEKSGGRVVRLSDIPDTYVLGPEEMMTSHEGMEQ</sequence>
<dbReference type="InterPro" id="IPR008719">
    <property type="entry name" value="N2O_reductase_NosL"/>
</dbReference>
<dbReference type="AlphaFoldDB" id="A0A3B0T9D7"/>
<gene>
    <name evidence="1" type="ORF">MNBD_ALPHA05-354</name>
</gene>
<dbReference type="SUPFAM" id="SSF160387">
    <property type="entry name" value="NosL/MerB-like"/>
    <property type="match status" value="1"/>
</dbReference>
<dbReference type="EMBL" id="UOEH01000469">
    <property type="protein sequence ID" value="VAW05424.1"/>
    <property type="molecule type" value="Genomic_DNA"/>
</dbReference>
<dbReference type="Gene3D" id="3.30.70.2050">
    <property type="match status" value="1"/>
</dbReference>
<proteinExistence type="predicted"/>
<accession>A0A3B0T9D7</accession>
<protein>
    <submittedName>
        <fullName evidence="1">Uncharacterized protein</fullName>
    </submittedName>
</protein>